<evidence type="ECO:0000313" key="4">
    <source>
        <dbReference type="Proteomes" id="UP001258181"/>
    </source>
</evidence>
<keyword evidence="3" id="KW-0645">Protease</keyword>
<evidence type="ECO:0000256" key="2">
    <source>
        <dbReference type="SAM" id="SignalP"/>
    </source>
</evidence>
<dbReference type="EMBL" id="JAVDWA010000003">
    <property type="protein sequence ID" value="MDR7072999.1"/>
    <property type="molecule type" value="Genomic_DNA"/>
</dbReference>
<gene>
    <name evidence="3" type="ORF">J2X07_001985</name>
</gene>
<dbReference type="RefSeq" id="WP_310258408.1">
    <property type="nucleotide sequence ID" value="NZ_JAVDWA010000003.1"/>
</dbReference>
<accession>A0ABU1U0J5</accession>
<feature type="chain" id="PRO_5047022077" evidence="2">
    <location>
        <begin position="21"/>
        <end position="119"/>
    </location>
</feature>
<dbReference type="GO" id="GO:0008237">
    <property type="term" value="F:metallopeptidase activity"/>
    <property type="evidence" value="ECO:0007669"/>
    <property type="project" value="UniProtKB-KW"/>
</dbReference>
<keyword evidence="3" id="KW-0482">Metalloprotease</keyword>
<comment type="caution">
    <text evidence="3">The sequence shown here is derived from an EMBL/GenBank/DDBJ whole genome shotgun (WGS) entry which is preliminary data.</text>
</comment>
<organism evidence="3 4">
    <name type="scientific">Fictibacillus barbaricus</name>
    <dbReference type="NCBI Taxonomy" id="182136"/>
    <lineage>
        <taxon>Bacteria</taxon>
        <taxon>Bacillati</taxon>
        <taxon>Bacillota</taxon>
        <taxon>Bacilli</taxon>
        <taxon>Bacillales</taxon>
        <taxon>Fictibacillaceae</taxon>
        <taxon>Fictibacillus</taxon>
    </lineage>
</organism>
<reference evidence="3 4" key="1">
    <citation type="submission" date="2023-07" db="EMBL/GenBank/DDBJ databases">
        <title>Sorghum-associated microbial communities from plants grown in Nebraska, USA.</title>
        <authorList>
            <person name="Schachtman D."/>
        </authorList>
    </citation>
    <scope>NUCLEOTIDE SEQUENCE [LARGE SCALE GENOMIC DNA]</scope>
    <source>
        <strain evidence="3 4">BE211</strain>
    </source>
</reference>
<keyword evidence="2" id="KW-0732">Signal</keyword>
<evidence type="ECO:0000256" key="1">
    <source>
        <dbReference type="SAM" id="MobiDB-lite"/>
    </source>
</evidence>
<protein>
    <submittedName>
        <fullName evidence="3">Bacillopeptidase F (M6 metalloprotease family)</fullName>
    </submittedName>
</protein>
<keyword evidence="3" id="KW-0378">Hydrolase</keyword>
<evidence type="ECO:0000313" key="3">
    <source>
        <dbReference type="EMBL" id="MDR7072999.1"/>
    </source>
</evidence>
<name>A0ABU1U0J5_9BACL</name>
<dbReference type="PROSITE" id="PS51257">
    <property type="entry name" value="PROKAR_LIPOPROTEIN"/>
    <property type="match status" value="1"/>
</dbReference>
<feature type="region of interest" description="Disordered" evidence="1">
    <location>
        <begin position="19"/>
        <end position="46"/>
    </location>
</feature>
<keyword evidence="4" id="KW-1185">Reference proteome</keyword>
<feature type="signal peptide" evidence="2">
    <location>
        <begin position="1"/>
        <end position="20"/>
    </location>
</feature>
<dbReference type="Proteomes" id="UP001258181">
    <property type="component" value="Unassembled WGS sequence"/>
</dbReference>
<proteinExistence type="predicted"/>
<sequence>MNRSLLLILLALTVTSAGCSADKAEKKETIHHEKQKSDSKKTQESEAVTIIANDERIIEMLKKNGEIPEDATPEEIQAALKKYLQKKAPEPGTLQDEKAKQKYINELKEKIQKEKNGTK</sequence>
<feature type="compositionally biased region" description="Basic and acidic residues" evidence="1">
    <location>
        <begin position="22"/>
        <end position="44"/>
    </location>
</feature>